<dbReference type="FunFam" id="1.10.1170.10:FF:000003">
    <property type="entry name" value="E3 ubiquitin-protein ligase XIAP"/>
    <property type="match status" value="1"/>
</dbReference>
<dbReference type="SMART" id="SM00238">
    <property type="entry name" value="BIR"/>
    <property type="match status" value="2"/>
</dbReference>
<dbReference type="InterPro" id="IPR001841">
    <property type="entry name" value="Znf_RING"/>
</dbReference>
<sequence>MYPTNVPQSHHSDSVLSRQDTQVNSNSSNNASRHSDTIQDMTPVKPGQDIGPLKYERNRLLTFENWPPTAEVDPVVLAKSGFRYTRNGDRVQCVFCKVILRDWEQGDVVHIEHRKISPLCPFLNGFNVGNVPIPQEQRVAPRIRPVIRGGHLPANVVESMSDLETLGVNTVRPKYPQYAIESLRVASFTNWPPHKQQTPDQLAKAGFFYAGISDHVKCFYCDGGLRNFDAKDDPWVEHAKYYPTCRYLLQSKGQSFINATRIREREPTLGDVLAQEEQRQIAANEVEEREVRARLDRTFVKTVLEMGFHRNLIKRVIRKRLEVGGDFSSAVALLEAAFAEQEQEEQFQNTSGNQTQFKKPIQHATVNQSDSRHDGGAHYMFMAQEPDTNILKNEETVIPEQAPGAVSGEDDEKETDPKINKQLFEENQKLKDERLCKICLTEESSIAFLPCGHLVSCVTCAPALSQCPVCRETIKGTIRTYLA</sequence>
<evidence type="ECO:0000256" key="3">
    <source>
        <dbReference type="ARBA" id="ARBA00022723"/>
    </source>
</evidence>
<evidence type="ECO:0000313" key="10">
    <source>
        <dbReference type="Proteomes" id="UP001634394"/>
    </source>
</evidence>
<evidence type="ECO:0000313" key="9">
    <source>
        <dbReference type="EMBL" id="KAL3881542.1"/>
    </source>
</evidence>
<feature type="domain" description="RING-type" evidence="8">
    <location>
        <begin position="436"/>
        <end position="471"/>
    </location>
</feature>
<dbReference type="Pfam" id="PF00653">
    <property type="entry name" value="BIR"/>
    <property type="match status" value="2"/>
</dbReference>
<keyword evidence="5" id="KW-0862">Zinc</keyword>
<dbReference type="GO" id="GO:0008270">
    <property type="term" value="F:zinc ion binding"/>
    <property type="evidence" value="ECO:0007669"/>
    <property type="project" value="UniProtKB-KW"/>
</dbReference>
<dbReference type="InterPro" id="IPR050784">
    <property type="entry name" value="IAP"/>
</dbReference>
<dbReference type="SUPFAM" id="SSF57924">
    <property type="entry name" value="Inhibitor of apoptosis (IAP) repeat"/>
    <property type="match status" value="2"/>
</dbReference>
<accession>A0ABD3X950</accession>
<reference evidence="9 10" key="1">
    <citation type="submission" date="2024-11" db="EMBL/GenBank/DDBJ databases">
        <title>Chromosome-level genome assembly of the freshwater bivalve Anodonta woodiana.</title>
        <authorList>
            <person name="Chen X."/>
        </authorList>
    </citation>
    <scope>NUCLEOTIDE SEQUENCE [LARGE SCALE GENOMIC DNA]</scope>
    <source>
        <strain evidence="9">MN2024</strain>
        <tissue evidence="9">Gills</tissue>
    </source>
</reference>
<dbReference type="InterPro" id="IPR001370">
    <property type="entry name" value="BIR_rpt"/>
</dbReference>
<dbReference type="FunFam" id="3.30.40.10:FF:000184">
    <property type="entry name" value="Baculoviral IAP repeat containing 2"/>
    <property type="match status" value="1"/>
</dbReference>
<name>A0ABD3X950_SINWO</name>
<dbReference type="EMBL" id="JBJQND010000003">
    <property type="protein sequence ID" value="KAL3881544.1"/>
    <property type="molecule type" value="Genomic_DNA"/>
</dbReference>
<evidence type="ECO:0000256" key="6">
    <source>
        <dbReference type="PROSITE-ProRule" id="PRU00175"/>
    </source>
</evidence>
<gene>
    <name evidence="9" type="ORF">ACJMK2_027973</name>
</gene>
<feature type="region of interest" description="Disordered" evidence="7">
    <location>
        <begin position="1"/>
        <end position="51"/>
    </location>
</feature>
<dbReference type="Gene3D" id="1.10.1170.10">
    <property type="entry name" value="Inhibitor Of Apoptosis Protein (2mihbC-IAP-1), Chain A"/>
    <property type="match status" value="2"/>
</dbReference>
<dbReference type="PANTHER" id="PTHR10044">
    <property type="entry name" value="INHIBITOR OF APOPTOSIS"/>
    <property type="match status" value="1"/>
</dbReference>
<dbReference type="InterPro" id="IPR013083">
    <property type="entry name" value="Znf_RING/FYVE/PHD"/>
</dbReference>
<comment type="caution">
    <text evidence="9">The sequence shown here is derived from an EMBL/GenBank/DDBJ whole genome shotgun (WGS) entry which is preliminary data.</text>
</comment>
<dbReference type="FunFam" id="1.10.1170.10:FF:000002">
    <property type="entry name" value="Baculoviral IAP repeat containing 7"/>
    <property type="match status" value="1"/>
</dbReference>
<dbReference type="EMBL" id="JBJQND010000003">
    <property type="protein sequence ID" value="KAL3881541.1"/>
    <property type="molecule type" value="Genomic_DNA"/>
</dbReference>
<dbReference type="Proteomes" id="UP001634394">
    <property type="component" value="Unassembled WGS sequence"/>
</dbReference>
<proteinExistence type="inferred from homology"/>
<keyword evidence="3" id="KW-0479">Metal-binding</keyword>
<dbReference type="PROSITE" id="PS50143">
    <property type="entry name" value="BIR_REPEAT_2"/>
    <property type="match status" value="2"/>
</dbReference>
<evidence type="ECO:0000256" key="2">
    <source>
        <dbReference type="ARBA" id="ARBA00022703"/>
    </source>
</evidence>
<dbReference type="PROSITE" id="PS50089">
    <property type="entry name" value="ZF_RING_2"/>
    <property type="match status" value="1"/>
</dbReference>
<comment type="similarity">
    <text evidence="1">Belongs to the IAP family.</text>
</comment>
<dbReference type="SMART" id="SM00184">
    <property type="entry name" value="RING"/>
    <property type="match status" value="1"/>
</dbReference>
<dbReference type="GO" id="GO:0006915">
    <property type="term" value="P:apoptotic process"/>
    <property type="evidence" value="ECO:0007669"/>
    <property type="project" value="UniProtKB-KW"/>
</dbReference>
<evidence type="ECO:0000256" key="7">
    <source>
        <dbReference type="SAM" id="MobiDB-lite"/>
    </source>
</evidence>
<evidence type="ECO:0000259" key="8">
    <source>
        <dbReference type="PROSITE" id="PS50089"/>
    </source>
</evidence>
<dbReference type="PANTHER" id="PTHR10044:SF139">
    <property type="entry name" value="DEATH-ASSOCIATED INHIBITOR OF APOPTOSIS 2"/>
    <property type="match status" value="1"/>
</dbReference>
<dbReference type="CDD" id="cd00022">
    <property type="entry name" value="BIR"/>
    <property type="match status" value="2"/>
</dbReference>
<dbReference type="Gene3D" id="3.30.40.10">
    <property type="entry name" value="Zinc/RING finger domain, C3HC4 (zinc finger)"/>
    <property type="match status" value="1"/>
</dbReference>
<keyword evidence="10" id="KW-1185">Reference proteome</keyword>
<keyword evidence="2" id="KW-0053">Apoptosis</keyword>
<keyword evidence="4 6" id="KW-0863">Zinc-finger</keyword>
<dbReference type="Pfam" id="PF13920">
    <property type="entry name" value="zf-C3HC4_3"/>
    <property type="match status" value="1"/>
</dbReference>
<dbReference type="EMBL" id="JBJQND010000003">
    <property type="protein sequence ID" value="KAL3881543.1"/>
    <property type="molecule type" value="Genomic_DNA"/>
</dbReference>
<dbReference type="AlphaFoldDB" id="A0ABD3X950"/>
<evidence type="ECO:0000256" key="5">
    <source>
        <dbReference type="ARBA" id="ARBA00022833"/>
    </source>
</evidence>
<dbReference type="CDD" id="cd16713">
    <property type="entry name" value="RING-HC_BIRC2_3_7"/>
    <property type="match status" value="1"/>
</dbReference>
<dbReference type="EMBL" id="JBJQND010000003">
    <property type="protein sequence ID" value="KAL3881542.1"/>
    <property type="molecule type" value="Genomic_DNA"/>
</dbReference>
<dbReference type="Gene3D" id="1.10.8.10">
    <property type="entry name" value="DNA helicase RuvA subunit, C-terminal domain"/>
    <property type="match status" value="1"/>
</dbReference>
<organism evidence="9 10">
    <name type="scientific">Sinanodonta woodiana</name>
    <name type="common">Chinese pond mussel</name>
    <name type="synonym">Anodonta woodiana</name>
    <dbReference type="NCBI Taxonomy" id="1069815"/>
    <lineage>
        <taxon>Eukaryota</taxon>
        <taxon>Metazoa</taxon>
        <taxon>Spiralia</taxon>
        <taxon>Lophotrochozoa</taxon>
        <taxon>Mollusca</taxon>
        <taxon>Bivalvia</taxon>
        <taxon>Autobranchia</taxon>
        <taxon>Heteroconchia</taxon>
        <taxon>Palaeoheterodonta</taxon>
        <taxon>Unionida</taxon>
        <taxon>Unionoidea</taxon>
        <taxon>Unionidae</taxon>
        <taxon>Unioninae</taxon>
        <taxon>Sinanodonta</taxon>
    </lineage>
</organism>
<evidence type="ECO:0000256" key="1">
    <source>
        <dbReference type="ARBA" id="ARBA00006672"/>
    </source>
</evidence>
<protein>
    <recommendedName>
        <fullName evidence="8">RING-type domain-containing protein</fullName>
    </recommendedName>
</protein>
<evidence type="ECO:0000256" key="4">
    <source>
        <dbReference type="ARBA" id="ARBA00022771"/>
    </source>
</evidence>
<feature type="compositionally biased region" description="Polar residues" evidence="7">
    <location>
        <begin position="1"/>
        <end position="23"/>
    </location>
</feature>